<accession>A0A8H5BSU4</accession>
<gene>
    <name evidence="2" type="ORF">D9619_011462</name>
</gene>
<dbReference type="AlphaFoldDB" id="A0A8H5BSU4"/>
<feature type="region of interest" description="Disordered" evidence="1">
    <location>
        <begin position="66"/>
        <end position="88"/>
    </location>
</feature>
<name>A0A8H5BSU4_9AGAR</name>
<dbReference type="EMBL" id="JAACJJ010000003">
    <property type="protein sequence ID" value="KAF5328725.1"/>
    <property type="molecule type" value="Genomic_DNA"/>
</dbReference>
<reference evidence="2 3" key="1">
    <citation type="journal article" date="2020" name="ISME J.">
        <title>Uncovering the hidden diversity of litter-decomposition mechanisms in mushroom-forming fungi.</title>
        <authorList>
            <person name="Floudas D."/>
            <person name="Bentzer J."/>
            <person name="Ahren D."/>
            <person name="Johansson T."/>
            <person name="Persson P."/>
            <person name="Tunlid A."/>
        </authorList>
    </citation>
    <scope>NUCLEOTIDE SEQUENCE [LARGE SCALE GENOMIC DNA]</scope>
    <source>
        <strain evidence="2 3">CBS 101986</strain>
    </source>
</reference>
<comment type="caution">
    <text evidence="2">The sequence shown here is derived from an EMBL/GenBank/DDBJ whole genome shotgun (WGS) entry which is preliminary data.</text>
</comment>
<protein>
    <submittedName>
        <fullName evidence="2">Uncharacterized protein</fullName>
    </submittedName>
</protein>
<evidence type="ECO:0000256" key="1">
    <source>
        <dbReference type="SAM" id="MobiDB-lite"/>
    </source>
</evidence>
<proteinExistence type="predicted"/>
<dbReference type="Proteomes" id="UP000567179">
    <property type="component" value="Unassembled WGS sequence"/>
</dbReference>
<organism evidence="2 3">
    <name type="scientific">Psilocybe cf. subviscida</name>
    <dbReference type="NCBI Taxonomy" id="2480587"/>
    <lineage>
        <taxon>Eukaryota</taxon>
        <taxon>Fungi</taxon>
        <taxon>Dikarya</taxon>
        <taxon>Basidiomycota</taxon>
        <taxon>Agaricomycotina</taxon>
        <taxon>Agaricomycetes</taxon>
        <taxon>Agaricomycetidae</taxon>
        <taxon>Agaricales</taxon>
        <taxon>Agaricineae</taxon>
        <taxon>Strophariaceae</taxon>
        <taxon>Psilocybe</taxon>
    </lineage>
</organism>
<evidence type="ECO:0000313" key="3">
    <source>
        <dbReference type="Proteomes" id="UP000567179"/>
    </source>
</evidence>
<sequence length="88" mass="9551">MLSVCRARDAAPSSPIAVILDPNDVCNPFAADYPFDGVTFWDNGRKGDYSHGGLRVDIEGRGDIREGMDAHNRSRGLASMGSPKKEEL</sequence>
<keyword evidence="3" id="KW-1185">Reference proteome</keyword>
<evidence type="ECO:0000313" key="2">
    <source>
        <dbReference type="EMBL" id="KAF5328725.1"/>
    </source>
</evidence>